<dbReference type="SFLD" id="SFLDS00005">
    <property type="entry name" value="Isoprenoid_Synthase_Type_I"/>
    <property type="match status" value="1"/>
</dbReference>
<evidence type="ECO:0000313" key="9">
    <source>
        <dbReference type="Proteomes" id="UP000480275"/>
    </source>
</evidence>
<dbReference type="GO" id="GO:0016114">
    <property type="term" value="P:terpenoid biosynthetic process"/>
    <property type="evidence" value="ECO:0007669"/>
    <property type="project" value="UniProtKB-ARBA"/>
</dbReference>
<name>A0A6L5JZG0_RHOTE</name>
<sequence>MDAVKRIEQTLSTAIEQTLTASVAQASGAGCPSRLAAALRYAVFPGGARLRPQLTLAVACACSEEHPAIADSAAAAIELLHCGSLVHDDLPCFDDAPIRRGKASLHSAFGERLAVLVGDALIVLAFETLVRGCAAAPHRLAALITILGRGAGCPAGIIAGQAWECEPVAPLAEYQRAKTGALFAAATMAGAAAAGAEPGPWRTLGEKLGEAYQVADDIRDVASDEAELGKPVGRDAILGRPSAAREMGLDGAIAHLNKLIAEAIASIPECSGAAGLRAVIEMQTQRFLPASLAKRAAA</sequence>
<gene>
    <name evidence="8" type="ORF">GHK24_13105</name>
</gene>
<dbReference type="PROSITE" id="PS00444">
    <property type="entry name" value="POLYPRENYL_SYNTHASE_2"/>
    <property type="match status" value="1"/>
</dbReference>
<keyword evidence="3 7" id="KW-0808">Transferase</keyword>
<dbReference type="PROSITE" id="PS51257">
    <property type="entry name" value="PROKAR_LIPOPROTEIN"/>
    <property type="match status" value="1"/>
</dbReference>
<evidence type="ECO:0000256" key="3">
    <source>
        <dbReference type="ARBA" id="ARBA00022679"/>
    </source>
</evidence>
<dbReference type="Proteomes" id="UP000480275">
    <property type="component" value="Unassembled WGS sequence"/>
</dbReference>
<dbReference type="InterPro" id="IPR033749">
    <property type="entry name" value="Polyprenyl_synt_CS"/>
</dbReference>
<keyword evidence="5" id="KW-0460">Magnesium</keyword>
<keyword evidence="6" id="KW-0414">Isoprene biosynthesis</keyword>
<protein>
    <submittedName>
        <fullName evidence="8">Geranylgeranyl pyrophosphate synthase</fullName>
    </submittedName>
</protein>
<evidence type="ECO:0000256" key="4">
    <source>
        <dbReference type="ARBA" id="ARBA00022723"/>
    </source>
</evidence>
<comment type="cofactor">
    <cofactor evidence="1">
        <name>Mg(2+)</name>
        <dbReference type="ChEBI" id="CHEBI:18420"/>
    </cofactor>
</comment>
<dbReference type="InterPro" id="IPR000092">
    <property type="entry name" value="Polyprenyl_synt"/>
</dbReference>
<dbReference type="PANTHER" id="PTHR43281">
    <property type="entry name" value="FARNESYL DIPHOSPHATE SYNTHASE"/>
    <property type="match status" value="1"/>
</dbReference>
<accession>A0A6L5JZG0</accession>
<dbReference type="FunFam" id="1.10.600.10:FF:000001">
    <property type="entry name" value="Geranylgeranyl diphosphate synthase"/>
    <property type="match status" value="1"/>
</dbReference>
<evidence type="ECO:0000313" key="8">
    <source>
        <dbReference type="EMBL" id="MQY52707.1"/>
    </source>
</evidence>
<evidence type="ECO:0000256" key="5">
    <source>
        <dbReference type="ARBA" id="ARBA00022842"/>
    </source>
</evidence>
<keyword evidence="4" id="KW-0479">Metal-binding</keyword>
<dbReference type="GO" id="GO:0004659">
    <property type="term" value="F:prenyltransferase activity"/>
    <property type="evidence" value="ECO:0007669"/>
    <property type="project" value="InterPro"/>
</dbReference>
<dbReference type="InterPro" id="IPR008949">
    <property type="entry name" value="Isoprenoid_synthase_dom_sf"/>
</dbReference>
<evidence type="ECO:0000256" key="2">
    <source>
        <dbReference type="ARBA" id="ARBA00006706"/>
    </source>
</evidence>
<dbReference type="EMBL" id="WIXJ01000015">
    <property type="protein sequence ID" value="MQY52707.1"/>
    <property type="molecule type" value="Genomic_DNA"/>
</dbReference>
<organism evidence="8 9">
    <name type="scientific">Rhodocyclus tenuis</name>
    <name type="common">Rhodospirillum tenue</name>
    <dbReference type="NCBI Taxonomy" id="1066"/>
    <lineage>
        <taxon>Bacteria</taxon>
        <taxon>Pseudomonadati</taxon>
        <taxon>Pseudomonadota</taxon>
        <taxon>Betaproteobacteria</taxon>
        <taxon>Rhodocyclales</taxon>
        <taxon>Rhodocyclaceae</taxon>
        <taxon>Rhodocyclus</taxon>
    </lineage>
</organism>
<dbReference type="Pfam" id="PF00348">
    <property type="entry name" value="polyprenyl_synt"/>
    <property type="match status" value="1"/>
</dbReference>
<comment type="caution">
    <text evidence="8">The sequence shown here is derived from an EMBL/GenBank/DDBJ whole genome shotgun (WGS) entry which is preliminary data.</text>
</comment>
<comment type="similarity">
    <text evidence="2 7">Belongs to the FPP/GGPP synthase family.</text>
</comment>
<dbReference type="PROSITE" id="PS00723">
    <property type="entry name" value="POLYPRENYL_SYNTHASE_1"/>
    <property type="match status" value="1"/>
</dbReference>
<dbReference type="GO" id="GO:0046872">
    <property type="term" value="F:metal ion binding"/>
    <property type="evidence" value="ECO:0007669"/>
    <property type="project" value="UniProtKB-KW"/>
</dbReference>
<reference evidence="8 9" key="1">
    <citation type="submission" date="2019-10" db="EMBL/GenBank/DDBJ databases">
        <title>Whole-genome sequence of the purple nonsulfur photosynthetic bacterium Rhodocyclus tenuis.</title>
        <authorList>
            <person name="Kyndt J.A."/>
            <person name="Meyer T.E."/>
        </authorList>
    </citation>
    <scope>NUCLEOTIDE SEQUENCE [LARGE SCALE GENOMIC DNA]</scope>
    <source>
        <strain evidence="8 9">DSM 110</strain>
    </source>
</reference>
<dbReference type="OrthoDB" id="9805316at2"/>
<evidence type="ECO:0000256" key="1">
    <source>
        <dbReference type="ARBA" id="ARBA00001946"/>
    </source>
</evidence>
<evidence type="ECO:0000256" key="6">
    <source>
        <dbReference type="ARBA" id="ARBA00023229"/>
    </source>
</evidence>
<dbReference type="SUPFAM" id="SSF48576">
    <property type="entry name" value="Terpenoid synthases"/>
    <property type="match status" value="1"/>
</dbReference>
<dbReference type="PANTHER" id="PTHR43281:SF1">
    <property type="entry name" value="FARNESYL DIPHOSPHATE SYNTHASE"/>
    <property type="match status" value="1"/>
</dbReference>
<dbReference type="Gene3D" id="1.10.600.10">
    <property type="entry name" value="Farnesyl Diphosphate Synthase"/>
    <property type="match status" value="1"/>
</dbReference>
<evidence type="ECO:0000256" key="7">
    <source>
        <dbReference type="RuleBase" id="RU004466"/>
    </source>
</evidence>
<dbReference type="AlphaFoldDB" id="A0A6L5JZG0"/>
<proteinExistence type="inferred from homology"/>